<name>A0AA38PHA7_9AGAR</name>
<accession>A0AA38PHA7</accession>
<organism evidence="1 2">
    <name type="scientific">Lentinula raphanica</name>
    <dbReference type="NCBI Taxonomy" id="153919"/>
    <lineage>
        <taxon>Eukaryota</taxon>
        <taxon>Fungi</taxon>
        <taxon>Dikarya</taxon>
        <taxon>Basidiomycota</taxon>
        <taxon>Agaricomycotina</taxon>
        <taxon>Agaricomycetes</taxon>
        <taxon>Agaricomycetidae</taxon>
        <taxon>Agaricales</taxon>
        <taxon>Marasmiineae</taxon>
        <taxon>Omphalotaceae</taxon>
        <taxon>Lentinula</taxon>
    </lineage>
</organism>
<evidence type="ECO:0000313" key="2">
    <source>
        <dbReference type="Proteomes" id="UP001163846"/>
    </source>
</evidence>
<dbReference type="Proteomes" id="UP001163846">
    <property type="component" value="Unassembled WGS sequence"/>
</dbReference>
<dbReference type="AlphaFoldDB" id="A0AA38PHA7"/>
<comment type="caution">
    <text evidence="1">The sequence shown here is derived from an EMBL/GenBank/DDBJ whole genome shotgun (WGS) entry which is preliminary data.</text>
</comment>
<protein>
    <submittedName>
        <fullName evidence="1">Uncharacterized protein</fullName>
    </submittedName>
</protein>
<sequence>MPHLPQELIDRLIDEFQDSVTDLKALSLVGRPWLPRARYHLFRSLVLIPQDLQAIHDHYAGLKRRASLPYIIDRDDYVSLNDKDFLRSPLAENPQPTQSFLSSITNTLPHVRGLRLASYVRIGRQVQPATEYFHRWLGQRGDYPTSHCRDRQSSLLNDYFRERQKALWDAIDLPWGSGTGIHALPFRNLRSLVIHWSVFSWTPPPEHGLVGLTNPNHWPGFQLAMLIQANADTLDHVSIRGYPGFRFKQYDSTLNEDILLDLIAKSAPNLRSLSLGGLQDPYIPQIPASEPEESDDSLSGSRLLYPSGDEVPYAMLDNNSLPQTFTSPSLECLFIQGFTSESTILIEDAIFNHGVFSVRSLSYLGLSSMPQNYDYMFMFSKVQGNLTHLSLDLNDTTCNLNLKFCSFPKLESLQLLLHSTYLTWSNLHDMIESLSENVYHLDGSLPVVQEVKLLHVSLEGHSLPSMESRSFLYHASVDELLEKLVCMPSELPESVGRTRVDKITMDLSENILADMLPITYGTGHLKEGKTNYWWYKPAYL</sequence>
<proteinExistence type="predicted"/>
<gene>
    <name evidence="1" type="ORF">F5878DRAFT_344739</name>
</gene>
<dbReference type="EMBL" id="MU805990">
    <property type="protein sequence ID" value="KAJ3842919.1"/>
    <property type="molecule type" value="Genomic_DNA"/>
</dbReference>
<evidence type="ECO:0000313" key="1">
    <source>
        <dbReference type="EMBL" id="KAJ3842919.1"/>
    </source>
</evidence>
<reference evidence="1" key="1">
    <citation type="submission" date="2022-08" db="EMBL/GenBank/DDBJ databases">
        <authorList>
            <consortium name="DOE Joint Genome Institute"/>
            <person name="Min B."/>
            <person name="Riley R."/>
            <person name="Sierra-Patev S."/>
            <person name="Naranjo-Ortiz M."/>
            <person name="Looney B."/>
            <person name="Konkel Z."/>
            <person name="Slot J.C."/>
            <person name="Sakamoto Y."/>
            <person name="Steenwyk J.L."/>
            <person name="Rokas A."/>
            <person name="Carro J."/>
            <person name="Camarero S."/>
            <person name="Ferreira P."/>
            <person name="Molpeceres G."/>
            <person name="Ruiz-Duenas F.J."/>
            <person name="Serrano A."/>
            <person name="Henrissat B."/>
            <person name="Drula E."/>
            <person name="Hughes K.W."/>
            <person name="Mata J.L."/>
            <person name="Ishikawa N.K."/>
            <person name="Vargas-Isla R."/>
            <person name="Ushijima S."/>
            <person name="Smith C.A."/>
            <person name="Ahrendt S."/>
            <person name="Andreopoulos W."/>
            <person name="He G."/>
            <person name="Labutti K."/>
            <person name="Lipzen A."/>
            <person name="Ng V."/>
            <person name="Sandor L."/>
            <person name="Barry K."/>
            <person name="Martinez A.T."/>
            <person name="Xiao Y."/>
            <person name="Gibbons J.G."/>
            <person name="Terashima K."/>
            <person name="Hibbett D.S."/>
            <person name="Grigoriev I.V."/>
        </authorList>
    </citation>
    <scope>NUCLEOTIDE SEQUENCE</scope>
    <source>
        <strain evidence="1">TFB9207</strain>
    </source>
</reference>
<keyword evidence="2" id="KW-1185">Reference proteome</keyword>